<keyword evidence="8" id="KW-1185">Reference proteome</keyword>
<dbReference type="InterPro" id="IPR036291">
    <property type="entry name" value="NAD(P)-bd_dom_sf"/>
</dbReference>
<evidence type="ECO:0000256" key="1">
    <source>
        <dbReference type="ARBA" id="ARBA00009080"/>
    </source>
</evidence>
<dbReference type="Gene3D" id="1.10.1040.10">
    <property type="entry name" value="N-(1-d-carboxylethyl)-l-norvaline Dehydrogenase, domain 2"/>
    <property type="match status" value="1"/>
</dbReference>
<organism evidence="7 8">
    <name type="scientific">Cryobacterium glaciale</name>
    <dbReference type="NCBI Taxonomy" id="1259145"/>
    <lineage>
        <taxon>Bacteria</taxon>
        <taxon>Bacillati</taxon>
        <taxon>Actinomycetota</taxon>
        <taxon>Actinomycetes</taxon>
        <taxon>Micrococcales</taxon>
        <taxon>Microbacteriaceae</taxon>
        <taxon>Cryobacterium</taxon>
    </lineage>
</organism>
<comment type="caution">
    <text evidence="7">The sequence shown here is derived from an EMBL/GenBank/DDBJ whole genome shotgun (WGS) entry which is preliminary data.</text>
</comment>
<evidence type="ECO:0000259" key="6">
    <source>
        <dbReference type="Pfam" id="PF14833"/>
    </source>
</evidence>
<dbReference type="RefSeq" id="WP_134502211.1">
    <property type="nucleotide sequence ID" value="NZ_SOEY01000009.1"/>
</dbReference>
<gene>
    <name evidence="7" type="ORF">E3O06_06690</name>
</gene>
<dbReference type="OrthoDB" id="3185659at2"/>
<name>A0A4V3I9G0_9MICO</name>
<dbReference type="InterPro" id="IPR008927">
    <property type="entry name" value="6-PGluconate_DH-like_C_sf"/>
</dbReference>
<dbReference type="Pfam" id="PF14833">
    <property type="entry name" value="NAD_binding_11"/>
    <property type="match status" value="1"/>
</dbReference>
<dbReference type="Pfam" id="PF03446">
    <property type="entry name" value="NAD_binding_2"/>
    <property type="match status" value="1"/>
</dbReference>
<accession>A0A4V3I9G0</accession>
<dbReference type="Gene3D" id="3.40.50.720">
    <property type="entry name" value="NAD(P)-binding Rossmann-like Domain"/>
    <property type="match status" value="1"/>
</dbReference>
<dbReference type="PANTHER" id="PTHR43060:SF15">
    <property type="entry name" value="3-HYDROXYISOBUTYRATE DEHYDROGENASE-LIKE 1, MITOCHONDRIAL-RELATED"/>
    <property type="match status" value="1"/>
</dbReference>
<dbReference type="SUPFAM" id="SSF48179">
    <property type="entry name" value="6-phosphogluconate dehydrogenase C-terminal domain-like"/>
    <property type="match status" value="1"/>
</dbReference>
<dbReference type="GO" id="GO:0051287">
    <property type="term" value="F:NAD binding"/>
    <property type="evidence" value="ECO:0007669"/>
    <property type="project" value="InterPro"/>
</dbReference>
<sequence>MTELNRIGVLGLGRMGSVIAGHLVTAGFHVFGYDPAEVSHPLPGIIRCSSEAEVAESADVILVIVGFDEEVKNILFEERFFAALRSGHLIAILSTVQPATLNDIRATIPDHVGIVDSPVCRGQVAAEEGRLLALLGGADGDLERFTPVATAFCSDVIRVGGLGAAQVTKMANNVMLWAAYFGVFESMRLMNAAGVDVETAREALLTSSARSWALEMWPDVRPVWAQDDLAIAKQVAENLHVPVPVLESVADAFDIWQKPEEHFLREVAEERLPG</sequence>
<proteinExistence type="inferred from homology"/>
<keyword evidence="3" id="KW-0520">NAD</keyword>
<dbReference type="InterPro" id="IPR015815">
    <property type="entry name" value="HIBADH-related"/>
</dbReference>
<dbReference type="SUPFAM" id="SSF51735">
    <property type="entry name" value="NAD(P)-binding Rossmann-fold domains"/>
    <property type="match status" value="1"/>
</dbReference>
<evidence type="ECO:0000313" key="7">
    <source>
        <dbReference type="EMBL" id="TFB75016.1"/>
    </source>
</evidence>
<evidence type="ECO:0000256" key="4">
    <source>
        <dbReference type="PIRSR" id="PIRSR000103-1"/>
    </source>
</evidence>
<dbReference type="AlphaFoldDB" id="A0A4V3I9G0"/>
<dbReference type="InterPro" id="IPR013328">
    <property type="entry name" value="6PGD_dom2"/>
</dbReference>
<dbReference type="GO" id="GO:0016491">
    <property type="term" value="F:oxidoreductase activity"/>
    <property type="evidence" value="ECO:0007669"/>
    <property type="project" value="UniProtKB-KW"/>
</dbReference>
<keyword evidence="2" id="KW-0560">Oxidoreductase</keyword>
<dbReference type="EMBL" id="SOEY01000009">
    <property type="protein sequence ID" value="TFB75016.1"/>
    <property type="molecule type" value="Genomic_DNA"/>
</dbReference>
<dbReference type="InterPro" id="IPR006115">
    <property type="entry name" value="6PGDH_NADP-bd"/>
</dbReference>
<feature type="active site" evidence="4">
    <location>
        <position position="169"/>
    </location>
</feature>
<protein>
    <submittedName>
        <fullName evidence="7">NAD(P)-dependent oxidoreductase</fullName>
    </submittedName>
</protein>
<evidence type="ECO:0000313" key="8">
    <source>
        <dbReference type="Proteomes" id="UP000298173"/>
    </source>
</evidence>
<dbReference type="Proteomes" id="UP000298173">
    <property type="component" value="Unassembled WGS sequence"/>
</dbReference>
<dbReference type="PANTHER" id="PTHR43060">
    <property type="entry name" value="3-HYDROXYISOBUTYRATE DEHYDROGENASE-LIKE 1, MITOCHONDRIAL-RELATED"/>
    <property type="match status" value="1"/>
</dbReference>
<dbReference type="GO" id="GO:0050661">
    <property type="term" value="F:NADP binding"/>
    <property type="evidence" value="ECO:0007669"/>
    <property type="project" value="InterPro"/>
</dbReference>
<reference evidence="7 8" key="1">
    <citation type="submission" date="2019-03" db="EMBL/GenBank/DDBJ databases">
        <title>Genomics of glacier-inhabiting Cryobacterium strains.</title>
        <authorList>
            <person name="Liu Q."/>
            <person name="Xin Y.-H."/>
        </authorList>
    </citation>
    <scope>NUCLEOTIDE SEQUENCE [LARGE SCALE GENOMIC DNA]</scope>
    <source>
        <strain evidence="7 8">HLT2-23</strain>
    </source>
</reference>
<dbReference type="PIRSF" id="PIRSF000103">
    <property type="entry name" value="HIBADH"/>
    <property type="match status" value="1"/>
</dbReference>
<evidence type="ECO:0000259" key="5">
    <source>
        <dbReference type="Pfam" id="PF03446"/>
    </source>
</evidence>
<evidence type="ECO:0000256" key="3">
    <source>
        <dbReference type="ARBA" id="ARBA00023027"/>
    </source>
</evidence>
<feature type="domain" description="3-hydroxyisobutyrate dehydrogenase-like NAD-binding" evidence="6">
    <location>
        <begin position="163"/>
        <end position="255"/>
    </location>
</feature>
<feature type="domain" description="6-phosphogluconate dehydrogenase NADP-binding" evidence="5">
    <location>
        <begin position="6"/>
        <end position="157"/>
    </location>
</feature>
<comment type="similarity">
    <text evidence="1">Belongs to the HIBADH-related family.</text>
</comment>
<evidence type="ECO:0000256" key="2">
    <source>
        <dbReference type="ARBA" id="ARBA00023002"/>
    </source>
</evidence>
<dbReference type="InterPro" id="IPR029154">
    <property type="entry name" value="HIBADH-like_NADP-bd"/>
</dbReference>